<dbReference type="SUPFAM" id="SSF55021">
    <property type="entry name" value="ACT-like"/>
    <property type="match status" value="1"/>
</dbReference>
<feature type="domain" description="ACT" evidence="6">
    <location>
        <begin position="649"/>
        <end position="722"/>
    </location>
</feature>
<dbReference type="Pfam" id="PF02824">
    <property type="entry name" value="TGS"/>
    <property type="match status" value="1"/>
</dbReference>
<dbReference type="InterPro" id="IPR003607">
    <property type="entry name" value="HD/PDEase_dom"/>
</dbReference>
<reference evidence="9" key="1">
    <citation type="submission" date="2020-01" db="EMBL/GenBank/DDBJ databases">
        <authorList>
            <person name="Meier V. D."/>
            <person name="Meier V D."/>
        </authorList>
    </citation>
    <scope>NUCLEOTIDE SEQUENCE</scope>
    <source>
        <strain evidence="9">HLG_WM_MAG_07</strain>
    </source>
</reference>
<sequence>MQMPITVLPDTRMNEQRITFRMVDLCCIVERYMSDDDVKKVYDAFMLAAEAHDGIRRKSGEPYITHPIEVARILADMHLDADTVCAALLHDVIEDTTYTYDDIVAHFGSTVGHLVEGVTKLSQEKYKNKQEAGIASFQKMMHAMIEDYRVILIKLADRLHNVRTLGSMPPAKQRRIAKETLDIHVPLARRMGMNAIRRDLQLNAFQCLYPFRSQILENWWKSCYEEKKAALDKHEKHIQKLIEDENIIGNIFPWNKNLYRIYSAERSRSADKRFRSSNLSYHYRIVTRNNLDCYRVLGIVHQTFRRKIGTFKDFISVPKVYGYQALETIVITREKELIRFTIQSEEMFQVAQYGITAERRYPHLANDKKVVNMAQKRLSNWLEQVREIEQATINPDEFLADMKADFFFTEVSVTTPKGDSRVLRNGATPVDFAYSIHSDIGQHCVGAIIDGRPAALNAQLHDGASVEIITNLDARPHPSWLNFVVTGKARSAIRHWLNSQKEDEFIDLGRNILNSSIKPFGLDLSNITPNSKQQVLDTLEFPDEESLFTAIAKGDQCSKIIARRLLNNAGLKTIPENHDQAILIKGTQGLVVSISRCCHPIPDDTIVGNLSNKGLEVHRANCPMLNYTKSQEPLTLSWANENTQTFSVPIQIQTNNEVGVLFAITNIIRDFSINIEDLNISGDGNTKVMQLIINVKDSVQLHDLITEIKHESAVKEVIRTYDILASRGS</sequence>
<feature type="domain" description="TGS" evidence="8">
    <location>
        <begin position="409"/>
        <end position="470"/>
    </location>
</feature>
<name>A0A6S6TN21_9GAMM</name>
<dbReference type="InterPro" id="IPR043519">
    <property type="entry name" value="NT_sf"/>
</dbReference>
<dbReference type="UniPathway" id="UPA00908">
    <property type="reaction ID" value="UER00886"/>
</dbReference>
<dbReference type="Gene3D" id="3.10.20.30">
    <property type="match status" value="1"/>
</dbReference>
<comment type="similarity">
    <text evidence="5">Belongs to the relA/spoT family.</text>
</comment>
<dbReference type="EC" id="3.1.7.2" evidence="3"/>
<evidence type="ECO:0000256" key="1">
    <source>
        <dbReference type="ARBA" id="ARBA00022801"/>
    </source>
</evidence>
<dbReference type="PANTHER" id="PTHR21262">
    <property type="entry name" value="GUANOSINE-3',5'-BIS DIPHOSPHATE 3'-PYROPHOSPHOHYDROLASE"/>
    <property type="match status" value="1"/>
</dbReference>
<dbReference type="SMART" id="SM00471">
    <property type="entry name" value="HDc"/>
    <property type="match status" value="1"/>
</dbReference>
<dbReference type="SUPFAM" id="SSF81271">
    <property type="entry name" value="TGS-like"/>
    <property type="match status" value="1"/>
</dbReference>
<dbReference type="GO" id="GO:0005886">
    <property type="term" value="C:plasma membrane"/>
    <property type="evidence" value="ECO:0007669"/>
    <property type="project" value="TreeGrafter"/>
</dbReference>
<dbReference type="InterPro" id="IPR045600">
    <property type="entry name" value="RelA/SpoT_AH_RIS"/>
</dbReference>
<dbReference type="GO" id="GO:0008728">
    <property type="term" value="F:GTP diphosphokinase activity"/>
    <property type="evidence" value="ECO:0007669"/>
    <property type="project" value="TreeGrafter"/>
</dbReference>
<dbReference type="GO" id="GO:0042594">
    <property type="term" value="P:response to starvation"/>
    <property type="evidence" value="ECO:0007669"/>
    <property type="project" value="TreeGrafter"/>
</dbReference>
<dbReference type="InterPro" id="IPR012675">
    <property type="entry name" value="Beta-grasp_dom_sf"/>
</dbReference>
<dbReference type="InterPro" id="IPR012676">
    <property type="entry name" value="TGS-like"/>
</dbReference>
<organism evidence="9">
    <name type="scientific">uncultured Thiotrichaceae bacterium</name>
    <dbReference type="NCBI Taxonomy" id="298394"/>
    <lineage>
        <taxon>Bacteria</taxon>
        <taxon>Pseudomonadati</taxon>
        <taxon>Pseudomonadota</taxon>
        <taxon>Gammaproteobacteria</taxon>
        <taxon>Thiotrichales</taxon>
        <taxon>Thiotrichaceae</taxon>
        <taxon>environmental samples</taxon>
    </lineage>
</organism>
<evidence type="ECO:0000256" key="3">
    <source>
        <dbReference type="ARBA" id="ARBA00024387"/>
    </source>
</evidence>
<comment type="pathway">
    <text evidence="2">Purine metabolism; ppGpp biosynthesis; ppGpp from GDP: step 1/1.</text>
</comment>
<dbReference type="Gene3D" id="1.10.3210.10">
    <property type="entry name" value="Hypothetical protein af1432"/>
    <property type="match status" value="1"/>
</dbReference>
<dbReference type="Pfam" id="PF13328">
    <property type="entry name" value="HD_4"/>
    <property type="match status" value="1"/>
</dbReference>
<dbReference type="Gene3D" id="3.30.460.10">
    <property type="entry name" value="Beta Polymerase, domain 2"/>
    <property type="match status" value="1"/>
</dbReference>
<evidence type="ECO:0000256" key="5">
    <source>
        <dbReference type="RuleBase" id="RU003847"/>
    </source>
</evidence>
<dbReference type="CDD" id="cd05399">
    <property type="entry name" value="NT_Rel-Spo_like"/>
    <property type="match status" value="1"/>
</dbReference>
<feature type="domain" description="HD" evidence="7">
    <location>
        <begin position="63"/>
        <end position="162"/>
    </location>
</feature>
<dbReference type="Pfam" id="PF19296">
    <property type="entry name" value="RelA_AH_RIS"/>
    <property type="match status" value="1"/>
</dbReference>
<evidence type="ECO:0000259" key="7">
    <source>
        <dbReference type="PROSITE" id="PS51831"/>
    </source>
</evidence>
<keyword evidence="9" id="KW-0808">Transferase</keyword>
<comment type="function">
    <text evidence="5">In eubacteria ppGpp (guanosine 3'-diphosphate 5'-diphosphate) is a mediator of the stringent response that coordinates a variety of cellular activities in response to changes in nutritional abundance.</text>
</comment>
<keyword evidence="1 9" id="KW-0378">Hydrolase</keyword>
<comment type="catalytic activity">
    <reaction evidence="4">
        <text>guanosine 3',5'-bis(diphosphate) + H2O = GDP + diphosphate + H(+)</text>
        <dbReference type="Rhea" id="RHEA:14253"/>
        <dbReference type="ChEBI" id="CHEBI:15377"/>
        <dbReference type="ChEBI" id="CHEBI:15378"/>
        <dbReference type="ChEBI" id="CHEBI:33019"/>
        <dbReference type="ChEBI" id="CHEBI:58189"/>
        <dbReference type="ChEBI" id="CHEBI:77828"/>
        <dbReference type="EC" id="3.1.7.2"/>
    </reaction>
</comment>
<dbReference type="SUPFAM" id="SSF81301">
    <property type="entry name" value="Nucleotidyltransferase"/>
    <property type="match status" value="1"/>
</dbReference>
<proteinExistence type="inferred from homology"/>
<dbReference type="EMBL" id="CACVAY010000100">
    <property type="protein sequence ID" value="CAA6820665.1"/>
    <property type="molecule type" value="Genomic_DNA"/>
</dbReference>
<dbReference type="InterPro" id="IPR002912">
    <property type="entry name" value="ACT_dom"/>
</dbReference>
<dbReference type="GO" id="GO:0008893">
    <property type="term" value="F:guanosine-3',5'-bis(diphosphate) 3'-diphosphatase activity"/>
    <property type="evidence" value="ECO:0007669"/>
    <property type="project" value="UniProtKB-EC"/>
</dbReference>
<dbReference type="PROSITE" id="PS51880">
    <property type="entry name" value="TGS"/>
    <property type="match status" value="1"/>
</dbReference>
<evidence type="ECO:0000259" key="6">
    <source>
        <dbReference type="PROSITE" id="PS51671"/>
    </source>
</evidence>
<gene>
    <name evidence="9" type="ORF">HELGO_WM19515</name>
</gene>
<dbReference type="InterPro" id="IPR004811">
    <property type="entry name" value="RelA/Spo_fam"/>
</dbReference>
<evidence type="ECO:0000256" key="4">
    <source>
        <dbReference type="ARBA" id="ARBA00047968"/>
    </source>
</evidence>
<evidence type="ECO:0000259" key="8">
    <source>
        <dbReference type="PROSITE" id="PS51880"/>
    </source>
</evidence>
<dbReference type="Pfam" id="PF04607">
    <property type="entry name" value="RelA_SpoT"/>
    <property type="match status" value="1"/>
</dbReference>
<dbReference type="Gene3D" id="3.30.70.260">
    <property type="match status" value="1"/>
</dbReference>
<dbReference type="SUPFAM" id="SSF109604">
    <property type="entry name" value="HD-domain/PDEase-like"/>
    <property type="match status" value="1"/>
</dbReference>
<dbReference type="GO" id="GO:0015970">
    <property type="term" value="P:guanosine tetraphosphate biosynthetic process"/>
    <property type="evidence" value="ECO:0007669"/>
    <property type="project" value="UniProtKB-UniPathway"/>
</dbReference>
<dbReference type="PROSITE" id="PS51831">
    <property type="entry name" value="HD"/>
    <property type="match status" value="1"/>
</dbReference>
<accession>A0A6S6TN21</accession>
<protein>
    <recommendedName>
        <fullName evidence="3">guanosine-3',5'-bis(diphosphate) 3'-diphosphatase</fullName>
        <ecNumber evidence="3">3.1.7.2</ecNumber>
    </recommendedName>
</protein>
<dbReference type="PANTHER" id="PTHR21262:SF36">
    <property type="entry name" value="BIFUNCTIONAL (P)PPGPP SYNTHASE_HYDROLASE SPOT"/>
    <property type="match status" value="1"/>
</dbReference>
<evidence type="ECO:0000256" key="2">
    <source>
        <dbReference type="ARBA" id="ARBA00024329"/>
    </source>
</evidence>
<dbReference type="InterPro" id="IPR006674">
    <property type="entry name" value="HD_domain"/>
</dbReference>
<dbReference type="SMART" id="SM00954">
    <property type="entry name" value="RelA_SpoT"/>
    <property type="match status" value="1"/>
</dbReference>
<dbReference type="InterPro" id="IPR007685">
    <property type="entry name" value="RelA_SpoT"/>
</dbReference>
<dbReference type="PROSITE" id="PS51671">
    <property type="entry name" value="ACT"/>
    <property type="match status" value="1"/>
</dbReference>
<dbReference type="InterPro" id="IPR045865">
    <property type="entry name" value="ACT-like_dom_sf"/>
</dbReference>
<dbReference type="AlphaFoldDB" id="A0A6S6TN21"/>
<dbReference type="GO" id="GO:0016301">
    <property type="term" value="F:kinase activity"/>
    <property type="evidence" value="ECO:0007669"/>
    <property type="project" value="UniProtKB-KW"/>
</dbReference>
<dbReference type="InterPro" id="IPR004095">
    <property type="entry name" value="TGS"/>
</dbReference>
<dbReference type="NCBIfam" id="TIGR00691">
    <property type="entry name" value="spoT_relA"/>
    <property type="match status" value="1"/>
</dbReference>
<dbReference type="FunFam" id="1.10.3210.10:FF:000001">
    <property type="entry name" value="GTP pyrophosphokinase RelA"/>
    <property type="match status" value="1"/>
</dbReference>
<dbReference type="CDD" id="cd00077">
    <property type="entry name" value="HDc"/>
    <property type="match status" value="1"/>
</dbReference>
<dbReference type="FunFam" id="3.10.20.30:FF:000002">
    <property type="entry name" value="GTP pyrophosphokinase (RelA/SpoT)"/>
    <property type="match status" value="1"/>
</dbReference>
<keyword evidence="9" id="KW-0418">Kinase</keyword>
<evidence type="ECO:0000313" key="9">
    <source>
        <dbReference type="EMBL" id="CAA6820665.1"/>
    </source>
</evidence>
<dbReference type="Pfam" id="PF13291">
    <property type="entry name" value="ACT_4"/>
    <property type="match status" value="1"/>
</dbReference>